<dbReference type="RefSeq" id="XP_007948274.1">
    <property type="nucleotide sequence ID" value="XM_007950083.1"/>
</dbReference>
<keyword evidence="10" id="KW-0521">NADP</keyword>
<protein>
    <recommendedName>
        <fullName evidence="6">ADP-ribosyl cyclase/cyclic ADP-ribose hydrolase 1</fullName>
        <ecNumber evidence="5">2.4.99.20</ecNumber>
        <ecNumber evidence="4">3.2.2.6</ecNumber>
    </recommendedName>
    <alternativeName>
        <fullName evidence="21">2'-phospho-ADP-ribosyl cyclase</fullName>
    </alternativeName>
    <alternativeName>
        <fullName evidence="19">2'-phospho-ADP-ribosyl cyclase/2'-phospho-cyclic-ADP-ribose transferase</fullName>
    </alternativeName>
    <alternativeName>
        <fullName evidence="17">2'-phospho-cyclic-ADP-ribose transferase</fullName>
    </alternativeName>
    <alternativeName>
        <fullName evidence="20">ADP-ribosyl cyclase 1</fullName>
    </alternativeName>
    <alternativeName>
        <fullName evidence="18">Cyclic ADP-ribose hydrolase 1</fullName>
    </alternativeName>
</protein>
<keyword evidence="14 23" id="KW-0472">Membrane</keyword>
<evidence type="ECO:0000256" key="7">
    <source>
        <dbReference type="ARBA" id="ARBA00022679"/>
    </source>
</evidence>
<keyword evidence="9 25" id="KW-0378">Hydrolase</keyword>
<evidence type="ECO:0000256" key="11">
    <source>
        <dbReference type="ARBA" id="ARBA00022968"/>
    </source>
</evidence>
<dbReference type="EC" id="2.4.99.20" evidence="5"/>
<evidence type="ECO:0000256" key="17">
    <source>
        <dbReference type="ARBA" id="ARBA00029787"/>
    </source>
</evidence>
<evidence type="ECO:0000256" key="12">
    <source>
        <dbReference type="ARBA" id="ARBA00022989"/>
    </source>
</evidence>
<dbReference type="GeneID" id="103204859"/>
<evidence type="ECO:0000256" key="10">
    <source>
        <dbReference type="ARBA" id="ARBA00022857"/>
    </source>
</evidence>
<dbReference type="Pfam" id="PF02267">
    <property type="entry name" value="Rib_hydrolayse"/>
    <property type="match status" value="1"/>
</dbReference>
<evidence type="ECO:0000256" key="15">
    <source>
        <dbReference type="ARBA" id="ARBA00023157"/>
    </source>
</evidence>
<dbReference type="OrthoDB" id="10028716at2759"/>
<keyword evidence="24" id="KW-1185">Reference proteome</keyword>
<dbReference type="PANTHER" id="PTHR10912">
    <property type="entry name" value="ADP-RIBOSYL CYCLASE"/>
    <property type="match status" value="1"/>
</dbReference>
<dbReference type="Proteomes" id="UP000694850">
    <property type="component" value="Unplaced"/>
</dbReference>
<dbReference type="GO" id="GO:0061809">
    <property type="term" value="F:NAD+ nucleosidase activity, cyclic ADP-ribose generating"/>
    <property type="evidence" value="ECO:0007669"/>
    <property type="project" value="UniProtKB-EC"/>
</dbReference>
<evidence type="ECO:0000256" key="3">
    <source>
        <dbReference type="ARBA" id="ARBA00011738"/>
    </source>
</evidence>
<evidence type="ECO:0000256" key="14">
    <source>
        <dbReference type="ARBA" id="ARBA00023136"/>
    </source>
</evidence>
<evidence type="ECO:0000256" key="20">
    <source>
        <dbReference type="ARBA" id="ARBA00031355"/>
    </source>
</evidence>
<proteinExistence type="inferred from homology"/>
<dbReference type="GO" id="GO:0005886">
    <property type="term" value="C:plasma membrane"/>
    <property type="evidence" value="ECO:0007669"/>
    <property type="project" value="TreeGrafter"/>
</dbReference>
<evidence type="ECO:0000256" key="4">
    <source>
        <dbReference type="ARBA" id="ARBA00011982"/>
    </source>
</evidence>
<evidence type="ECO:0000256" key="9">
    <source>
        <dbReference type="ARBA" id="ARBA00022801"/>
    </source>
</evidence>
<feature type="transmembrane region" description="Helical" evidence="23">
    <location>
        <begin position="16"/>
        <end position="38"/>
    </location>
</feature>
<sequence length="286" mass="32074">MAPESSSRRHRRMRCCVLLGVSALVLGTVALMVGVLWWRQSSKPLEPLQWRGPGTTAHISEIVLGRCFSYMQEVQSELRDQDCQKIWNVFKNAFLTKNPCNITEEDYQPLVKLANQTLPCNKTLLWSRTNALAHQYTKVQQEIFTLEDTLLGSMADGLVWCGDAGTTEMNYQSCPNWKTDCRSNPVSVFWNTVSKKFAEAACGVVHVMLNGSISKAFDQNSVFGSVEILNLHPARVHSLQAWVMHDIGGVSRDSCSGSSISDLRSILSKKNIMFTCQDDYSVRTPM</sequence>
<dbReference type="SUPFAM" id="SSF52309">
    <property type="entry name" value="N-(deoxy)ribosyltransferase-like"/>
    <property type="match status" value="1"/>
</dbReference>
<reference evidence="25" key="1">
    <citation type="submission" date="2025-08" db="UniProtKB">
        <authorList>
            <consortium name="RefSeq"/>
        </authorList>
    </citation>
    <scope>IDENTIFICATION</scope>
</reference>
<dbReference type="InterPro" id="IPR003193">
    <property type="entry name" value="ADP-ribosyl_cyclase"/>
</dbReference>
<keyword evidence="16" id="KW-0325">Glycoprotein</keyword>
<evidence type="ECO:0000256" key="16">
    <source>
        <dbReference type="ARBA" id="ARBA00023180"/>
    </source>
</evidence>
<evidence type="ECO:0000256" key="6">
    <source>
        <dbReference type="ARBA" id="ARBA00015644"/>
    </source>
</evidence>
<evidence type="ECO:0000256" key="18">
    <source>
        <dbReference type="ARBA" id="ARBA00030272"/>
    </source>
</evidence>
<evidence type="ECO:0000256" key="22">
    <source>
        <dbReference type="ARBA" id="ARBA00049238"/>
    </source>
</evidence>
<evidence type="ECO:0000256" key="1">
    <source>
        <dbReference type="ARBA" id="ARBA00004606"/>
    </source>
</evidence>
<comment type="catalytic activity">
    <reaction evidence="22">
        <text>NAD(+) + H2O = ADP-D-ribose + nicotinamide + H(+)</text>
        <dbReference type="Rhea" id="RHEA:16301"/>
        <dbReference type="ChEBI" id="CHEBI:15377"/>
        <dbReference type="ChEBI" id="CHEBI:15378"/>
        <dbReference type="ChEBI" id="CHEBI:17154"/>
        <dbReference type="ChEBI" id="CHEBI:57540"/>
        <dbReference type="ChEBI" id="CHEBI:57967"/>
        <dbReference type="EC" id="3.2.2.6"/>
    </reaction>
</comment>
<evidence type="ECO:0000256" key="8">
    <source>
        <dbReference type="ARBA" id="ARBA00022692"/>
    </source>
</evidence>
<organism evidence="24 25">
    <name type="scientific">Orycteropus afer afer</name>
    <dbReference type="NCBI Taxonomy" id="1230840"/>
    <lineage>
        <taxon>Eukaryota</taxon>
        <taxon>Metazoa</taxon>
        <taxon>Chordata</taxon>
        <taxon>Craniata</taxon>
        <taxon>Vertebrata</taxon>
        <taxon>Euteleostomi</taxon>
        <taxon>Mammalia</taxon>
        <taxon>Eutheria</taxon>
        <taxon>Afrotheria</taxon>
        <taxon>Tubulidentata</taxon>
        <taxon>Orycteropodidae</taxon>
        <taxon>Orycteropus</taxon>
    </lineage>
</organism>
<dbReference type="Gene3D" id="1.20.82.10">
    <property type="entry name" value="ADP Ribosyl Cyclase, Chain A, domain 1"/>
    <property type="match status" value="1"/>
</dbReference>
<evidence type="ECO:0000256" key="5">
    <source>
        <dbReference type="ARBA" id="ARBA00012600"/>
    </source>
</evidence>
<dbReference type="GO" id="GO:0016849">
    <property type="term" value="F:phosphorus-oxygen lyase activity"/>
    <property type="evidence" value="ECO:0007669"/>
    <property type="project" value="TreeGrafter"/>
</dbReference>
<dbReference type="GO" id="GO:0016740">
    <property type="term" value="F:transferase activity"/>
    <property type="evidence" value="ECO:0007669"/>
    <property type="project" value="UniProtKB-KW"/>
</dbReference>
<evidence type="ECO:0000256" key="2">
    <source>
        <dbReference type="ARBA" id="ARBA00005406"/>
    </source>
</evidence>
<evidence type="ECO:0000313" key="24">
    <source>
        <dbReference type="Proteomes" id="UP000694850"/>
    </source>
</evidence>
<evidence type="ECO:0000256" key="21">
    <source>
        <dbReference type="ARBA" id="ARBA00031840"/>
    </source>
</evidence>
<keyword evidence="12 23" id="KW-1133">Transmembrane helix</keyword>
<keyword evidence="15" id="KW-1015">Disulfide bond</keyword>
<dbReference type="EC" id="3.2.2.6" evidence="4"/>
<evidence type="ECO:0000256" key="19">
    <source>
        <dbReference type="ARBA" id="ARBA00030418"/>
    </source>
</evidence>
<evidence type="ECO:0000313" key="25">
    <source>
        <dbReference type="RefSeq" id="XP_007948274.1"/>
    </source>
</evidence>
<comment type="similarity">
    <text evidence="2">Belongs to the ADP-ribosyl cyclase family.</text>
</comment>
<comment type="subcellular location">
    <subcellularLocation>
        <location evidence="1">Membrane</location>
        <topology evidence="1">Single-pass type II membrane protein</topology>
    </subcellularLocation>
</comment>
<keyword evidence="11" id="KW-0735">Signal-anchor</keyword>
<dbReference type="CDD" id="cd04759">
    <property type="entry name" value="Rib_hydrolase"/>
    <property type="match status" value="1"/>
</dbReference>
<evidence type="ECO:0000256" key="23">
    <source>
        <dbReference type="SAM" id="Phobius"/>
    </source>
</evidence>
<gene>
    <name evidence="25" type="primary">CD38</name>
</gene>
<keyword evidence="8 23" id="KW-0812">Transmembrane</keyword>
<accession>A0A8B7AK96</accession>
<name>A0A8B7AK96_ORYAF</name>
<dbReference type="AlphaFoldDB" id="A0A8B7AK96"/>
<dbReference type="Gene3D" id="3.40.50.720">
    <property type="entry name" value="NAD(P)-binding Rossmann-like Domain"/>
    <property type="match status" value="1"/>
</dbReference>
<keyword evidence="13" id="KW-0520">NAD</keyword>
<dbReference type="GO" id="GO:0030890">
    <property type="term" value="P:positive regulation of B cell proliferation"/>
    <property type="evidence" value="ECO:0007669"/>
    <property type="project" value="TreeGrafter"/>
</dbReference>
<dbReference type="CTD" id="952"/>
<keyword evidence="7" id="KW-0808">Transferase</keyword>
<comment type="subunit">
    <text evidence="3">Homodimer.</text>
</comment>
<dbReference type="PANTHER" id="PTHR10912:SF5">
    <property type="entry name" value="ADP-RIBOSYL CYCLASE_CYCLIC ADP-RIBOSE HYDROLASE 1"/>
    <property type="match status" value="1"/>
</dbReference>
<evidence type="ECO:0000256" key="13">
    <source>
        <dbReference type="ARBA" id="ARBA00023027"/>
    </source>
</evidence>